<evidence type="ECO:0000313" key="11">
    <source>
        <dbReference type="EMBL" id="NKX53101.1"/>
    </source>
</evidence>
<sequence length="306" mass="32854">MSVSLKDPVRQAGQARRTGGAAAASGRRPLRLSPVLLLLPALALMAGVFAYPLAEAMWRSVAYPAPGPQNYQWFAADAGNWAVLGRTLWVALLSAAICLVLAYPYAYFMVISGPKLRAALMVIVLIPFWTSLMIRSFAWIILLQDNGLVNGLLAVLGLGPFELIRNTTGVLVGMVQVLLPFMVLPLYASMNNVDLRLMQASSSLGARPFVSFTRIFMPLAMPGVVSGSLLVFIQALGFYITPALLGSPAEMMISQYIYMQVNGQLQWGRGSVLGVILLVATLALLGLLALLMKKSKRAAGDEGGLL</sequence>
<feature type="compositionally biased region" description="Low complexity" evidence="9">
    <location>
        <begin position="10"/>
        <end position="22"/>
    </location>
</feature>
<keyword evidence="5 8" id="KW-0812">Transmembrane</keyword>
<dbReference type="PROSITE" id="PS50928">
    <property type="entry name" value="ABC_TM1"/>
    <property type="match status" value="1"/>
</dbReference>
<feature type="region of interest" description="Disordered" evidence="9">
    <location>
        <begin position="1"/>
        <end position="22"/>
    </location>
</feature>
<dbReference type="GO" id="GO:0055085">
    <property type="term" value="P:transmembrane transport"/>
    <property type="evidence" value="ECO:0007669"/>
    <property type="project" value="InterPro"/>
</dbReference>
<keyword evidence="3 8" id="KW-0813">Transport</keyword>
<proteinExistence type="inferred from homology"/>
<feature type="transmembrane region" description="Helical" evidence="8">
    <location>
        <begin position="35"/>
        <end position="54"/>
    </location>
</feature>
<evidence type="ECO:0000256" key="7">
    <source>
        <dbReference type="ARBA" id="ARBA00023136"/>
    </source>
</evidence>
<comment type="caution">
    <text evidence="11">The sequence shown here is derived from an EMBL/GenBank/DDBJ whole genome shotgun (WGS) entry which is preliminary data.</text>
</comment>
<accession>A0A7X6H9U5</accession>
<evidence type="ECO:0000256" key="5">
    <source>
        <dbReference type="ARBA" id="ARBA00022692"/>
    </source>
</evidence>
<dbReference type="AlphaFoldDB" id="A0A7X6H9U5"/>
<feature type="transmembrane region" description="Helical" evidence="8">
    <location>
        <begin position="163"/>
        <end position="188"/>
    </location>
</feature>
<dbReference type="GO" id="GO:0005886">
    <property type="term" value="C:plasma membrane"/>
    <property type="evidence" value="ECO:0007669"/>
    <property type="project" value="UniProtKB-SubCell"/>
</dbReference>
<evidence type="ECO:0000256" key="9">
    <source>
        <dbReference type="SAM" id="MobiDB-lite"/>
    </source>
</evidence>
<dbReference type="PANTHER" id="PTHR42929">
    <property type="entry name" value="INNER MEMBRANE ABC TRANSPORTER PERMEASE PROTEIN YDCU-RELATED-RELATED"/>
    <property type="match status" value="1"/>
</dbReference>
<evidence type="ECO:0000256" key="1">
    <source>
        <dbReference type="ARBA" id="ARBA00004651"/>
    </source>
</evidence>
<dbReference type="RefSeq" id="WP_168484450.1">
    <property type="nucleotide sequence ID" value="NZ_JAAZSQ010000001.1"/>
</dbReference>
<evidence type="ECO:0000256" key="2">
    <source>
        <dbReference type="ARBA" id="ARBA00007069"/>
    </source>
</evidence>
<dbReference type="InterPro" id="IPR000515">
    <property type="entry name" value="MetI-like"/>
</dbReference>
<feature type="transmembrane region" description="Helical" evidence="8">
    <location>
        <begin position="272"/>
        <end position="291"/>
    </location>
</feature>
<keyword evidence="12" id="KW-1185">Reference proteome</keyword>
<keyword evidence="7 8" id="KW-0472">Membrane</keyword>
<dbReference type="PANTHER" id="PTHR42929:SF5">
    <property type="entry name" value="ABC TRANSPORTER PERMEASE PROTEIN"/>
    <property type="match status" value="1"/>
</dbReference>
<feature type="domain" description="ABC transmembrane type-1" evidence="10">
    <location>
        <begin position="84"/>
        <end position="288"/>
    </location>
</feature>
<evidence type="ECO:0000256" key="4">
    <source>
        <dbReference type="ARBA" id="ARBA00022475"/>
    </source>
</evidence>
<protein>
    <submittedName>
        <fullName evidence="11">ABC transporter permease</fullName>
    </submittedName>
</protein>
<dbReference type="CDD" id="cd06261">
    <property type="entry name" value="TM_PBP2"/>
    <property type="match status" value="1"/>
</dbReference>
<reference evidence="11 12" key="1">
    <citation type="submission" date="2020-04" db="EMBL/GenBank/DDBJ databases">
        <title>Arthrobacter sp. nov.</title>
        <authorList>
            <person name="Liu S."/>
        </authorList>
    </citation>
    <scope>NUCLEOTIDE SEQUENCE [LARGE SCALE GENOMIC DNA]</scope>
    <source>
        <strain evidence="11 12">E918</strain>
    </source>
</reference>
<dbReference type="Proteomes" id="UP000544090">
    <property type="component" value="Unassembled WGS sequence"/>
</dbReference>
<feature type="transmembrane region" description="Helical" evidence="8">
    <location>
        <begin position="215"/>
        <end position="240"/>
    </location>
</feature>
<evidence type="ECO:0000256" key="8">
    <source>
        <dbReference type="RuleBase" id="RU363032"/>
    </source>
</evidence>
<gene>
    <name evidence="11" type="ORF">HGG74_00835</name>
</gene>
<feature type="transmembrane region" description="Helical" evidence="8">
    <location>
        <begin position="120"/>
        <end position="143"/>
    </location>
</feature>
<comment type="similarity">
    <text evidence="2">Belongs to the binding-protein-dependent transport system permease family. CysTW subfamily.</text>
</comment>
<keyword evidence="4" id="KW-1003">Cell membrane</keyword>
<organism evidence="11 12">
    <name type="scientific">Arthrobacter mobilis</name>
    <dbReference type="NCBI Taxonomy" id="2724944"/>
    <lineage>
        <taxon>Bacteria</taxon>
        <taxon>Bacillati</taxon>
        <taxon>Actinomycetota</taxon>
        <taxon>Actinomycetes</taxon>
        <taxon>Micrococcales</taxon>
        <taxon>Micrococcaceae</taxon>
        <taxon>Arthrobacter</taxon>
    </lineage>
</organism>
<keyword evidence="6 8" id="KW-1133">Transmembrane helix</keyword>
<comment type="subcellular location">
    <subcellularLocation>
        <location evidence="1 8">Cell membrane</location>
        <topology evidence="1 8">Multi-pass membrane protein</topology>
    </subcellularLocation>
</comment>
<evidence type="ECO:0000256" key="6">
    <source>
        <dbReference type="ARBA" id="ARBA00022989"/>
    </source>
</evidence>
<dbReference type="InterPro" id="IPR035906">
    <property type="entry name" value="MetI-like_sf"/>
</dbReference>
<dbReference type="Pfam" id="PF00528">
    <property type="entry name" value="BPD_transp_1"/>
    <property type="match status" value="1"/>
</dbReference>
<evidence type="ECO:0000259" key="10">
    <source>
        <dbReference type="PROSITE" id="PS50928"/>
    </source>
</evidence>
<dbReference type="Gene3D" id="1.10.3720.10">
    <property type="entry name" value="MetI-like"/>
    <property type="match status" value="1"/>
</dbReference>
<evidence type="ECO:0000313" key="12">
    <source>
        <dbReference type="Proteomes" id="UP000544090"/>
    </source>
</evidence>
<dbReference type="SUPFAM" id="SSF161098">
    <property type="entry name" value="MetI-like"/>
    <property type="match status" value="1"/>
</dbReference>
<evidence type="ECO:0000256" key="3">
    <source>
        <dbReference type="ARBA" id="ARBA00022448"/>
    </source>
</evidence>
<dbReference type="EMBL" id="JAAZSQ010000001">
    <property type="protein sequence ID" value="NKX53101.1"/>
    <property type="molecule type" value="Genomic_DNA"/>
</dbReference>
<feature type="transmembrane region" description="Helical" evidence="8">
    <location>
        <begin position="88"/>
        <end position="108"/>
    </location>
</feature>
<name>A0A7X6H9U5_9MICC</name>